<dbReference type="InterPro" id="IPR018389">
    <property type="entry name" value="DctP_fam"/>
</dbReference>
<dbReference type="Proteomes" id="UP000198615">
    <property type="component" value="Unassembled WGS sequence"/>
</dbReference>
<dbReference type="RefSeq" id="WP_028794429.1">
    <property type="nucleotide sequence ID" value="NZ_FNBW01000015.1"/>
</dbReference>
<evidence type="ECO:0000313" key="4">
    <source>
        <dbReference type="Proteomes" id="UP000198615"/>
    </source>
</evidence>
<proteinExistence type="predicted"/>
<organism evidence="3 4">
    <name type="scientific">Thalassobaculum litoreum DSM 18839</name>
    <dbReference type="NCBI Taxonomy" id="1123362"/>
    <lineage>
        <taxon>Bacteria</taxon>
        <taxon>Pseudomonadati</taxon>
        <taxon>Pseudomonadota</taxon>
        <taxon>Alphaproteobacteria</taxon>
        <taxon>Rhodospirillales</taxon>
        <taxon>Thalassobaculaceae</taxon>
        <taxon>Thalassobaculum</taxon>
    </lineage>
</organism>
<evidence type="ECO:0000256" key="2">
    <source>
        <dbReference type="SAM" id="SignalP"/>
    </source>
</evidence>
<dbReference type="Gene3D" id="3.40.190.170">
    <property type="entry name" value="Bacterial extracellular solute-binding protein, family 7"/>
    <property type="match status" value="1"/>
</dbReference>
<keyword evidence="1 2" id="KW-0732">Signal</keyword>
<feature type="signal peptide" evidence="2">
    <location>
        <begin position="1"/>
        <end position="26"/>
    </location>
</feature>
<dbReference type="Pfam" id="PF03480">
    <property type="entry name" value="DctP"/>
    <property type="match status" value="1"/>
</dbReference>
<dbReference type="AlphaFoldDB" id="A0A8G2BL63"/>
<accession>A0A8G2BL63</accession>
<dbReference type="InterPro" id="IPR038404">
    <property type="entry name" value="TRAP_DctP_sf"/>
</dbReference>
<dbReference type="EMBL" id="FNBW01000015">
    <property type="protein sequence ID" value="SDG34875.1"/>
    <property type="molecule type" value="Genomic_DNA"/>
</dbReference>
<comment type="caution">
    <text evidence="3">The sequence shown here is derived from an EMBL/GenBank/DDBJ whole genome shotgun (WGS) entry which is preliminary data.</text>
</comment>
<evidence type="ECO:0000256" key="1">
    <source>
        <dbReference type="ARBA" id="ARBA00022729"/>
    </source>
</evidence>
<protein>
    <submittedName>
        <fullName evidence="3">TRAP-type C4-dicarboxylate transport system, substrate-binding protein</fullName>
    </submittedName>
</protein>
<keyword evidence="4" id="KW-1185">Reference proteome</keyword>
<reference evidence="3 4" key="1">
    <citation type="submission" date="2016-10" db="EMBL/GenBank/DDBJ databases">
        <authorList>
            <person name="Varghese N."/>
            <person name="Submissions S."/>
        </authorList>
    </citation>
    <scope>NUCLEOTIDE SEQUENCE [LARGE SCALE GENOMIC DNA]</scope>
    <source>
        <strain evidence="3 4">DSM 18839</strain>
    </source>
</reference>
<dbReference type="GO" id="GO:0055085">
    <property type="term" value="P:transmembrane transport"/>
    <property type="evidence" value="ECO:0007669"/>
    <property type="project" value="InterPro"/>
</dbReference>
<gene>
    <name evidence="3" type="ORF">SAMN05660686_04106</name>
</gene>
<dbReference type="PANTHER" id="PTHR33376">
    <property type="match status" value="1"/>
</dbReference>
<feature type="chain" id="PRO_5034214506" evidence="2">
    <location>
        <begin position="27"/>
        <end position="341"/>
    </location>
</feature>
<name>A0A8G2BL63_9PROT</name>
<evidence type="ECO:0000313" key="3">
    <source>
        <dbReference type="EMBL" id="SDG34875.1"/>
    </source>
</evidence>
<dbReference type="PANTHER" id="PTHR33376:SF5">
    <property type="entry name" value="EXTRACYTOPLASMIC SOLUTE RECEPTOR PROTEIN"/>
    <property type="match status" value="1"/>
</dbReference>
<sequence length="341" mass="37452">MNKYIGNLIKGAAVAASLGIAGSAVAQDEVTLRWGHYLPNSPFLEVEQNFAKKIAERTDGKVKIEITYAGGLGKGNELMTLAGRGAIDMASIVPGYYADQLLFIRAFQIPFVFDTPAEAMTLSRNSFAEIPAFSEELDKFNVKFLFHQPLGQYYLTGPDENCDTVAGLKDKKIRSFGADIPKLHAAVGAVPVSIGVGDIYEALQRGTLDYSFINPGNIVTNRFYEPGKFSCGPVMAITGHLITIGKRAWDKLTPETQAIFMEEAKVSQQAYLDWIDAFESKAVEDIQANGGVVKPFPDAELAKWKDMAPDLLGDWVKDMEGRGLGDEAQKVYDQWHAWLGR</sequence>
<dbReference type="NCBIfam" id="NF037995">
    <property type="entry name" value="TRAP_S1"/>
    <property type="match status" value="1"/>
</dbReference>